<dbReference type="PANTHER" id="PTHR47938">
    <property type="entry name" value="RESPIRATORY COMPLEX I CHAPERONE (CIA84), PUTATIVE (AFU_ORTHOLOGUE AFUA_2G06020)-RELATED"/>
    <property type="match status" value="1"/>
</dbReference>
<comment type="similarity">
    <text evidence="1">Belongs to the PPR family. P subfamily.</text>
</comment>
<dbReference type="STRING" id="57577.A0A2K3L328"/>
<evidence type="ECO:0000313" key="4">
    <source>
        <dbReference type="EMBL" id="PNX72947.1"/>
    </source>
</evidence>
<name>A0A2K3L328_TRIPR</name>
<dbReference type="InterPro" id="IPR002885">
    <property type="entry name" value="PPR_rpt"/>
</dbReference>
<evidence type="ECO:0000256" key="3">
    <source>
        <dbReference type="PROSITE-ProRule" id="PRU00708"/>
    </source>
</evidence>
<evidence type="ECO:0000256" key="1">
    <source>
        <dbReference type="ARBA" id="ARBA00007626"/>
    </source>
</evidence>
<reference evidence="4 5" key="2">
    <citation type="journal article" date="2017" name="Front. Plant Sci.">
        <title>Gene Classification and Mining of Molecular Markers Useful in Red Clover (Trifolium pratense) Breeding.</title>
        <authorList>
            <person name="Istvanek J."/>
            <person name="Dluhosova J."/>
            <person name="Dluhos P."/>
            <person name="Patkova L."/>
            <person name="Nedelnik J."/>
            <person name="Repkova J."/>
        </authorList>
    </citation>
    <scope>NUCLEOTIDE SEQUENCE [LARGE SCALE GENOMIC DNA]</scope>
    <source>
        <strain evidence="5">cv. Tatra</strain>
        <tissue evidence="4">Young leaves</tissue>
    </source>
</reference>
<keyword evidence="2" id="KW-0677">Repeat</keyword>
<dbReference type="NCBIfam" id="TIGR00756">
    <property type="entry name" value="PPR"/>
    <property type="match status" value="4"/>
</dbReference>
<comment type="caution">
    <text evidence="4">The sequence shown here is derived from an EMBL/GenBank/DDBJ whole genome shotgun (WGS) entry which is preliminary data.</text>
</comment>
<gene>
    <name evidence="4" type="ORF">L195_g028845</name>
</gene>
<evidence type="ECO:0000256" key="2">
    <source>
        <dbReference type="ARBA" id="ARBA00022737"/>
    </source>
</evidence>
<evidence type="ECO:0000313" key="5">
    <source>
        <dbReference type="Proteomes" id="UP000236291"/>
    </source>
</evidence>
<dbReference type="AlphaFoldDB" id="A0A2K3L328"/>
<feature type="repeat" description="PPR" evidence="3">
    <location>
        <begin position="38"/>
        <end position="73"/>
    </location>
</feature>
<dbReference type="Pfam" id="PF12854">
    <property type="entry name" value="PPR_1"/>
    <property type="match status" value="2"/>
</dbReference>
<accession>A0A2K3L328</accession>
<feature type="repeat" description="PPR" evidence="3">
    <location>
        <begin position="74"/>
        <end position="108"/>
    </location>
</feature>
<dbReference type="EMBL" id="ASHM01025306">
    <property type="protein sequence ID" value="PNX72947.1"/>
    <property type="molecule type" value="Genomic_DNA"/>
</dbReference>
<dbReference type="GO" id="GO:0003729">
    <property type="term" value="F:mRNA binding"/>
    <property type="evidence" value="ECO:0007669"/>
    <property type="project" value="TreeGrafter"/>
</dbReference>
<sequence>TDVITLNTVINGFCKMGRVDEALKVLDDMLLGKFCAPDVVTFTTLISGLLDAEKVDEAFDLFNKVMPENGLKPGVVTYNVLIRCLYKLKRPNDAFGIFNNMAGDGITPDSTTYTVMVEGLCECDQIEEAKSFWQSVIWPSGIHDNFVYAAILKGLCGSGKFNEACLKREAYQIVREMNRNGVIPDCVTWRVLHKLQSNVRKHTSSEHLTLSTVDEGDDMDDKASQDRRKWISACTSSGGIELKESKFEINFVKDYEDTRSDVTVLNENMHCGFYKECAVHVSTTSF</sequence>
<dbReference type="Pfam" id="PF13041">
    <property type="entry name" value="PPR_2"/>
    <property type="match status" value="1"/>
</dbReference>
<feature type="non-terminal residue" evidence="4">
    <location>
        <position position="1"/>
    </location>
</feature>
<reference evidence="4 5" key="1">
    <citation type="journal article" date="2014" name="Am. J. Bot.">
        <title>Genome assembly and annotation for red clover (Trifolium pratense; Fabaceae).</title>
        <authorList>
            <person name="Istvanek J."/>
            <person name="Jaros M."/>
            <person name="Krenek A."/>
            <person name="Repkova J."/>
        </authorList>
    </citation>
    <scope>NUCLEOTIDE SEQUENCE [LARGE SCALE GENOMIC DNA]</scope>
    <source>
        <strain evidence="5">cv. Tatra</strain>
        <tissue evidence="4">Young leaves</tissue>
    </source>
</reference>
<dbReference type="InterPro" id="IPR011990">
    <property type="entry name" value="TPR-like_helical_dom_sf"/>
</dbReference>
<proteinExistence type="inferred from homology"/>
<protein>
    <submittedName>
        <fullName evidence="4">Pentatricopeptide repeat-containing protein</fullName>
    </submittedName>
</protein>
<dbReference type="PROSITE" id="PS51375">
    <property type="entry name" value="PPR"/>
    <property type="match status" value="3"/>
</dbReference>
<dbReference type="PANTHER" id="PTHR47938:SF35">
    <property type="entry name" value="PENTATRICOPEPTIDE REPEAT-CONTAINING PROTEIN 4, MITOCHONDRIAL-RELATED"/>
    <property type="match status" value="1"/>
</dbReference>
<feature type="repeat" description="PPR" evidence="3">
    <location>
        <begin position="2"/>
        <end position="36"/>
    </location>
</feature>
<dbReference type="Proteomes" id="UP000236291">
    <property type="component" value="Unassembled WGS sequence"/>
</dbReference>
<organism evidence="4 5">
    <name type="scientific">Trifolium pratense</name>
    <name type="common">Red clover</name>
    <dbReference type="NCBI Taxonomy" id="57577"/>
    <lineage>
        <taxon>Eukaryota</taxon>
        <taxon>Viridiplantae</taxon>
        <taxon>Streptophyta</taxon>
        <taxon>Embryophyta</taxon>
        <taxon>Tracheophyta</taxon>
        <taxon>Spermatophyta</taxon>
        <taxon>Magnoliopsida</taxon>
        <taxon>eudicotyledons</taxon>
        <taxon>Gunneridae</taxon>
        <taxon>Pentapetalae</taxon>
        <taxon>rosids</taxon>
        <taxon>fabids</taxon>
        <taxon>Fabales</taxon>
        <taxon>Fabaceae</taxon>
        <taxon>Papilionoideae</taxon>
        <taxon>50 kb inversion clade</taxon>
        <taxon>NPAAA clade</taxon>
        <taxon>Hologalegina</taxon>
        <taxon>IRL clade</taxon>
        <taxon>Trifolieae</taxon>
        <taxon>Trifolium</taxon>
    </lineage>
</organism>
<dbReference type="Gene3D" id="1.25.40.10">
    <property type="entry name" value="Tetratricopeptide repeat domain"/>
    <property type="match status" value="2"/>
</dbReference>